<protein>
    <recommendedName>
        <fullName evidence="3">Protein containing Zn-finger domain</fullName>
    </recommendedName>
</protein>
<keyword evidence="2" id="KW-1185">Reference proteome</keyword>
<dbReference type="Proteomes" id="UP001519308">
    <property type="component" value="Unassembled WGS sequence"/>
</dbReference>
<dbReference type="EMBL" id="JAGGLL010000003">
    <property type="protein sequence ID" value="MBP2020832.1"/>
    <property type="molecule type" value="Genomic_DNA"/>
</dbReference>
<accession>A0ABS4JZ69</accession>
<evidence type="ECO:0008006" key="3">
    <source>
        <dbReference type="Google" id="ProtNLM"/>
    </source>
</evidence>
<reference evidence="1 2" key="1">
    <citation type="submission" date="2021-03" db="EMBL/GenBank/DDBJ databases">
        <title>Genomic Encyclopedia of Type Strains, Phase IV (KMG-IV): sequencing the most valuable type-strain genomes for metagenomic binning, comparative biology and taxonomic classification.</title>
        <authorList>
            <person name="Goeker M."/>
        </authorList>
    </citation>
    <scope>NUCLEOTIDE SEQUENCE [LARGE SCALE GENOMIC DNA]</scope>
    <source>
        <strain evidence="1 2">DSM 28650</strain>
    </source>
</reference>
<dbReference type="RefSeq" id="WP_021282721.1">
    <property type="nucleotide sequence ID" value="NZ_JAGGLL010000003.1"/>
</dbReference>
<gene>
    <name evidence="1" type="ORF">J2Z44_000616</name>
</gene>
<organism evidence="1 2">
    <name type="scientific">Clostridium punense</name>
    <dbReference type="NCBI Taxonomy" id="1054297"/>
    <lineage>
        <taxon>Bacteria</taxon>
        <taxon>Bacillati</taxon>
        <taxon>Bacillota</taxon>
        <taxon>Clostridia</taxon>
        <taxon>Eubacteriales</taxon>
        <taxon>Clostridiaceae</taxon>
        <taxon>Clostridium</taxon>
    </lineage>
</organism>
<comment type="caution">
    <text evidence="1">The sequence shown here is derived from an EMBL/GenBank/DDBJ whole genome shotgun (WGS) entry which is preliminary data.</text>
</comment>
<name>A0ABS4JZ69_9CLOT</name>
<evidence type="ECO:0000313" key="2">
    <source>
        <dbReference type="Proteomes" id="UP001519308"/>
    </source>
</evidence>
<sequence>MEMCIFQNTKSCNNCGECDVCELNKNKTCDNCGKCLQLEGYDVKAIKIDEVFEKQEDSQANVSINIEDFSDFDNDFEDDDSLEECVDDYIEEEYIDALDEANNWQYIDDIDELKDLLEDSDSLKDLGLEKYPGLIVVNPNKIK</sequence>
<evidence type="ECO:0000313" key="1">
    <source>
        <dbReference type="EMBL" id="MBP2020832.1"/>
    </source>
</evidence>
<proteinExistence type="predicted"/>